<reference evidence="3" key="2">
    <citation type="submission" date="2015-01" db="EMBL/GenBank/DDBJ databases">
        <title>Evolutionary Origins and Diversification of the Mycorrhizal Mutualists.</title>
        <authorList>
            <consortium name="DOE Joint Genome Institute"/>
            <consortium name="Mycorrhizal Genomics Consortium"/>
            <person name="Kohler A."/>
            <person name="Kuo A."/>
            <person name="Nagy L.G."/>
            <person name="Floudas D."/>
            <person name="Copeland A."/>
            <person name="Barry K.W."/>
            <person name="Cichocki N."/>
            <person name="Veneault-Fourrey C."/>
            <person name="LaButti K."/>
            <person name="Lindquist E.A."/>
            <person name="Lipzen A."/>
            <person name="Lundell T."/>
            <person name="Morin E."/>
            <person name="Murat C."/>
            <person name="Riley R."/>
            <person name="Ohm R."/>
            <person name="Sun H."/>
            <person name="Tunlid A."/>
            <person name="Henrissat B."/>
            <person name="Grigoriev I.V."/>
            <person name="Hibbett D.S."/>
            <person name="Martin F."/>
        </authorList>
    </citation>
    <scope>NUCLEOTIDE SEQUENCE [LARGE SCALE GENOMIC DNA]</scope>
    <source>
        <strain evidence="3">Ve08.2h10</strain>
    </source>
</reference>
<dbReference type="Proteomes" id="UP000054538">
    <property type="component" value="Unassembled WGS sequence"/>
</dbReference>
<keyword evidence="3" id="KW-1185">Reference proteome</keyword>
<reference evidence="2 3" key="1">
    <citation type="submission" date="2014-04" db="EMBL/GenBank/DDBJ databases">
        <authorList>
            <consortium name="DOE Joint Genome Institute"/>
            <person name="Kuo A."/>
            <person name="Kohler A."/>
            <person name="Jargeat P."/>
            <person name="Nagy L.G."/>
            <person name="Floudas D."/>
            <person name="Copeland A."/>
            <person name="Barry K.W."/>
            <person name="Cichocki N."/>
            <person name="Veneault-Fourrey C."/>
            <person name="LaButti K."/>
            <person name="Lindquist E.A."/>
            <person name="Lipzen A."/>
            <person name="Lundell T."/>
            <person name="Morin E."/>
            <person name="Murat C."/>
            <person name="Sun H."/>
            <person name="Tunlid A."/>
            <person name="Henrissat B."/>
            <person name="Grigoriev I.V."/>
            <person name="Hibbett D.S."/>
            <person name="Martin F."/>
            <person name="Nordberg H.P."/>
            <person name="Cantor M.N."/>
            <person name="Hua S.X."/>
        </authorList>
    </citation>
    <scope>NUCLEOTIDE SEQUENCE [LARGE SCALE GENOMIC DNA]</scope>
    <source>
        <strain evidence="2 3">Ve08.2h10</strain>
    </source>
</reference>
<dbReference type="AlphaFoldDB" id="A0A0D0E528"/>
<organism evidence="2 3">
    <name type="scientific">Paxillus rubicundulus Ve08.2h10</name>
    <dbReference type="NCBI Taxonomy" id="930991"/>
    <lineage>
        <taxon>Eukaryota</taxon>
        <taxon>Fungi</taxon>
        <taxon>Dikarya</taxon>
        <taxon>Basidiomycota</taxon>
        <taxon>Agaricomycotina</taxon>
        <taxon>Agaricomycetes</taxon>
        <taxon>Agaricomycetidae</taxon>
        <taxon>Boletales</taxon>
        <taxon>Paxilineae</taxon>
        <taxon>Paxillaceae</taxon>
        <taxon>Paxillus</taxon>
    </lineage>
</organism>
<sequence length="97" mass="10462">MPIPSPPPLVLRPTTCSIAAVQLCSRTTKRDSFLSVIGKSSGICATPLFLARRMMIERLNSRYDGDRLWLSGSGCGSNQLVSDPNLGRTTAPCEVSH</sequence>
<accession>A0A0D0E528</accession>
<proteinExistence type="predicted"/>
<name>A0A0D0E528_9AGAM</name>
<dbReference type="EMBL" id="KN824853">
    <property type="protein sequence ID" value="KIK99651.1"/>
    <property type="molecule type" value="Genomic_DNA"/>
</dbReference>
<feature type="region of interest" description="Disordered" evidence="1">
    <location>
        <begin position="76"/>
        <end position="97"/>
    </location>
</feature>
<evidence type="ECO:0000313" key="2">
    <source>
        <dbReference type="EMBL" id="KIK99651.1"/>
    </source>
</evidence>
<gene>
    <name evidence="2" type="ORF">PAXRUDRAFT_474873</name>
</gene>
<dbReference type="HOGENOM" id="CLU_2347355_0_0_1"/>
<evidence type="ECO:0000256" key="1">
    <source>
        <dbReference type="SAM" id="MobiDB-lite"/>
    </source>
</evidence>
<dbReference type="InParanoid" id="A0A0D0E528"/>
<evidence type="ECO:0000313" key="3">
    <source>
        <dbReference type="Proteomes" id="UP000054538"/>
    </source>
</evidence>
<protein>
    <submittedName>
        <fullName evidence="2">Uncharacterized protein</fullName>
    </submittedName>
</protein>